<keyword evidence="7" id="KW-1185">Reference proteome</keyword>
<evidence type="ECO:0000256" key="2">
    <source>
        <dbReference type="ARBA" id="ARBA00010139"/>
    </source>
</evidence>
<gene>
    <name evidence="6" type="ORF">PV05_10315</name>
</gene>
<dbReference type="OrthoDB" id="74360at2759"/>
<organism evidence="6 7">
    <name type="scientific">Exophiala xenobiotica</name>
    <dbReference type="NCBI Taxonomy" id="348802"/>
    <lineage>
        <taxon>Eukaryota</taxon>
        <taxon>Fungi</taxon>
        <taxon>Dikarya</taxon>
        <taxon>Ascomycota</taxon>
        <taxon>Pezizomycotina</taxon>
        <taxon>Eurotiomycetes</taxon>
        <taxon>Chaetothyriomycetidae</taxon>
        <taxon>Chaetothyriales</taxon>
        <taxon>Herpotrichiellaceae</taxon>
        <taxon>Exophiala</taxon>
    </lineage>
</organism>
<dbReference type="RefSeq" id="XP_013312195.1">
    <property type="nucleotide sequence ID" value="XM_013456741.1"/>
</dbReference>
<keyword evidence="5" id="KW-0560">Oxidoreductase</keyword>
<comment type="cofactor">
    <cofactor evidence="1">
        <name>FAD</name>
        <dbReference type="ChEBI" id="CHEBI:57692"/>
    </cofactor>
</comment>
<dbReference type="GO" id="GO:0050661">
    <property type="term" value="F:NADP binding"/>
    <property type="evidence" value="ECO:0007669"/>
    <property type="project" value="InterPro"/>
</dbReference>
<dbReference type="HOGENOM" id="CLU_520775_0_0_1"/>
<dbReference type="GO" id="GO:0004499">
    <property type="term" value="F:N,N-dimethylaniline monooxygenase activity"/>
    <property type="evidence" value="ECO:0007669"/>
    <property type="project" value="InterPro"/>
</dbReference>
<dbReference type="Proteomes" id="UP000054342">
    <property type="component" value="Unassembled WGS sequence"/>
</dbReference>
<evidence type="ECO:0000313" key="7">
    <source>
        <dbReference type="Proteomes" id="UP000054342"/>
    </source>
</evidence>
<comment type="similarity">
    <text evidence="2">Belongs to the FAD-binding monooxygenase family.</text>
</comment>
<protein>
    <recommendedName>
        <fullName evidence="8">FAD/NAD(P)-binding domain-containing protein</fullName>
    </recommendedName>
</protein>
<evidence type="ECO:0000256" key="4">
    <source>
        <dbReference type="ARBA" id="ARBA00022827"/>
    </source>
</evidence>
<evidence type="ECO:0000256" key="5">
    <source>
        <dbReference type="ARBA" id="ARBA00023002"/>
    </source>
</evidence>
<keyword evidence="3" id="KW-0285">Flavoprotein</keyword>
<dbReference type="GeneID" id="25332223"/>
<dbReference type="Gene3D" id="3.50.50.60">
    <property type="entry name" value="FAD/NAD(P)-binding domain"/>
    <property type="match status" value="3"/>
</dbReference>
<dbReference type="AlphaFoldDB" id="A0A0D2BHA3"/>
<reference evidence="6 7" key="1">
    <citation type="submission" date="2015-01" db="EMBL/GenBank/DDBJ databases">
        <title>The Genome Sequence of Exophiala xenobiotica CBS118157.</title>
        <authorList>
            <consortium name="The Broad Institute Genomics Platform"/>
            <person name="Cuomo C."/>
            <person name="de Hoog S."/>
            <person name="Gorbushina A."/>
            <person name="Stielow B."/>
            <person name="Teixiera M."/>
            <person name="Abouelleil A."/>
            <person name="Chapman S.B."/>
            <person name="Priest M."/>
            <person name="Young S.K."/>
            <person name="Wortman J."/>
            <person name="Nusbaum C."/>
            <person name="Birren B."/>
        </authorList>
    </citation>
    <scope>NUCLEOTIDE SEQUENCE [LARGE SCALE GENOMIC DNA]</scope>
    <source>
        <strain evidence="6 7">CBS 118157</strain>
    </source>
</reference>
<dbReference type="InterPro" id="IPR020946">
    <property type="entry name" value="Flavin_mOase-like"/>
</dbReference>
<dbReference type="Pfam" id="PF00743">
    <property type="entry name" value="FMO-like"/>
    <property type="match status" value="1"/>
</dbReference>
<accession>A0A0D2BHA3</accession>
<sequence length="523" mass="58197">MAASNATVAQSSIHTFSNGIPSQTADSLKNGHIEEAFSRVAYPCNGGTIHKAVNWIPIREEVLWNRLEDCELSLSALVSVFNSPTSVERGMKISILGYATGGEIQDYLEKICNQYNIDKNVHLESKVISAIWEEESGTWALKIQQKDRIIEDRCNVLINGSGVLNAWSWPDITGLHEFQGHLCPSADFKSGYDLSGKRVAVVGNGSSGIQIVPEIQRVASKVVNFARSKTVRLPAPEENKDCLLMPKVDIGAVRGRSVESPWLQSVMYVSSSLCQEHRADGLDTQEEKERFRTHPEELKSYRKRLAHAFNHLYDALIEGSAANIEATRRTRELMLERLKGREAIIESVVPDWALGCRRLTPGNGYLEALMQENTEFVTYKVIEITPTGIKTAEEKHREFDAIILATGFDVSFKPRWIQIGRQGRSLADEWSEDPKGYFSLAVSGQPNYFIFNGPAGPLGHGSLSSAIDWTADYIIKWLVKMAKEDIKSVQVCPSTLSVMYSLYPDPVMSSKRFKMTGTCGGTN</sequence>
<keyword evidence="4" id="KW-0274">FAD</keyword>
<name>A0A0D2BHA3_9EURO</name>
<evidence type="ECO:0000256" key="1">
    <source>
        <dbReference type="ARBA" id="ARBA00001974"/>
    </source>
</evidence>
<dbReference type="PANTHER" id="PTHR42877:SF11">
    <property type="entry name" value="MONOOXYGENASE, PUTATIVE (AFU_ORTHOLOGUE AFUA_6G13790)-RELATED"/>
    <property type="match status" value="1"/>
</dbReference>
<evidence type="ECO:0008006" key="8">
    <source>
        <dbReference type="Google" id="ProtNLM"/>
    </source>
</evidence>
<proteinExistence type="inferred from homology"/>
<dbReference type="InterPro" id="IPR051209">
    <property type="entry name" value="FAD-bind_Monooxygenase_sf"/>
</dbReference>
<dbReference type="PANTHER" id="PTHR42877">
    <property type="entry name" value="L-ORNITHINE N(5)-MONOOXYGENASE-RELATED"/>
    <property type="match status" value="1"/>
</dbReference>
<dbReference type="GO" id="GO:0050660">
    <property type="term" value="F:flavin adenine dinucleotide binding"/>
    <property type="evidence" value="ECO:0007669"/>
    <property type="project" value="InterPro"/>
</dbReference>
<dbReference type="InterPro" id="IPR036188">
    <property type="entry name" value="FAD/NAD-bd_sf"/>
</dbReference>
<dbReference type="EMBL" id="KN847322">
    <property type="protein sequence ID" value="KIW51611.1"/>
    <property type="molecule type" value="Genomic_DNA"/>
</dbReference>
<evidence type="ECO:0000256" key="3">
    <source>
        <dbReference type="ARBA" id="ARBA00022630"/>
    </source>
</evidence>
<dbReference type="SUPFAM" id="SSF51905">
    <property type="entry name" value="FAD/NAD(P)-binding domain"/>
    <property type="match status" value="2"/>
</dbReference>
<evidence type="ECO:0000313" key="6">
    <source>
        <dbReference type="EMBL" id="KIW51611.1"/>
    </source>
</evidence>